<evidence type="ECO:0000313" key="2">
    <source>
        <dbReference type="EMBL" id="PZD73633.1"/>
    </source>
</evidence>
<evidence type="ECO:0000259" key="1">
    <source>
        <dbReference type="Pfam" id="PF04480"/>
    </source>
</evidence>
<feature type="domain" description="DUF559" evidence="1">
    <location>
        <begin position="24"/>
        <end position="126"/>
    </location>
</feature>
<dbReference type="InterPro" id="IPR011335">
    <property type="entry name" value="Restrct_endonuc-II-like"/>
</dbReference>
<dbReference type="CDD" id="cd01038">
    <property type="entry name" value="Endonuclease_DUF559"/>
    <property type="match status" value="1"/>
</dbReference>
<dbReference type="SUPFAM" id="SSF52980">
    <property type="entry name" value="Restriction endonuclease-like"/>
    <property type="match status" value="1"/>
</dbReference>
<sequence length="131" mass="15222">MVMETQLLMDKSYDRIRGTTPETELAARRLRNRLTPAEAKLWQALKNRKLGGLRFRCQHPIGRFIVDFYCPSCQLVVEIDGGVHQQQQDYDEARTEHLERYGYTVIRFSNKAVEQNLQTVLATIHNQASTQ</sequence>
<dbReference type="InterPro" id="IPR047216">
    <property type="entry name" value="Endonuclease_DUF559_bact"/>
</dbReference>
<dbReference type="EMBL" id="PQWO01000005">
    <property type="protein sequence ID" value="PZD73633.1"/>
    <property type="molecule type" value="Genomic_DNA"/>
</dbReference>
<reference evidence="2 3" key="1">
    <citation type="journal article" date="2018" name="Sci. Rep.">
        <title>A novel species of the marine cyanobacterium Acaryochloris with a unique pigment content and lifestyle.</title>
        <authorList>
            <person name="Partensky F."/>
            <person name="Six C."/>
            <person name="Ratin M."/>
            <person name="Garczarek L."/>
            <person name="Vaulot D."/>
            <person name="Probert I."/>
            <person name="Calteau A."/>
            <person name="Gourvil P."/>
            <person name="Marie D."/>
            <person name="Grebert T."/>
            <person name="Bouchier C."/>
            <person name="Le Panse S."/>
            <person name="Gachenot M."/>
            <person name="Rodriguez F."/>
            <person name="Garrido J.L."/>
        </authorList>
    </citation>
    <scope>NUCLEOTIDE SEQUENCE [LARGE SCALE GENOMIC DNA]</scope>
    <source>
        <strain evidence="2 3">RCC1774</strain>
    </source>
</reference>
<dbReference type="Gene3D" id="3.40.960.10">
    <property type="entry name" value="VSR Endonuclease"/>
    <property type="match status" value="1"/>
</dbReference>
<comment type="caution">
    <text evidence="2">The sequence shown here is derived from an EMBL/GenBank/DDBJ whole genome shotgun (WGS) entry which is preliminary data.</text>
</comment>
<dbReference type="InterPro" id="IPR007569">
    <property type="entry name" value="DUF559"/>
</dbReference>
<dbReference type="Proteomes" id="UP000248857">
    <property type="component" value="Unassembled WGS sequence"/>
</dbReference>
<organism evidence="2 3">
    <name type="scientific">Acaryochloris thomasi RCC1774</name>
    <dbReference type="NCBI Taxonomy" id="1764569"/>
    <lineage>
        <taxon>Bacteria</taxon>
        <taxon>Bacillati</taxon>
        <taxon>Cyanobacteriota</taxon>
        <taxon>Cyanophyceae</taxon>
        <taxon>Acaryochloridales</taxon>
        <taxon>Acaryochloridaceae</taxon>
        <taxon>Acaryochloris</taxon>
        <taxon>Acaryochloris thomasi</taxon>
    </lineage>
</organism>
<keyword evidence="3" id="KW-1185">Reference proteome</keyword>
<accession>A0A2W1JJI0</accession>
<proteinExistence type="predicted"/>
<dbReference type="AlphaFoldDB" id="A0A2W1JJI0"/>
<name>A0A2W1JJI0_9CYAN</name>
<dbReference type="PANTHER" id="PTHR38590">
    <property type="entry name" value="BLL0828 PROTEIN"/>
    <property type="match status" value="1"/>
</dbReference>
<evidence type="ECO:0000313" key="3">
    <source>
        <dbReference type="Proteomes" id="UP000248857"/>
    </source>
</evidence>
<gene>
    <name evidence="2" type="ORF">C1752_01897</name>
</gene>
<protein>
    <recommendedName>
        <fullName evidence="1">DUF559 domain-containing protein</fullName>
    </recommendedName>
</protein>
<dbReference type="Pfam" id="PF04480">
    <property type="entry name" value="DUF559"/>
    <property type="match status" value="1"/>
</dbReference>
<dbReference type="PANTHER" id="PTHR38590:SF1">
    <property type="entry name" value="BLL0828 PROTEIN"/>
    <property type="match status" value="1"/>
</dbReference>